<proteinExistence type="predicted"/>
<dbReference type="Proteomes" id="UP000019402">
    <property type="component" value="Unassembled WGS sequence"/>
</dbReference>
<keyword evidence="1" id="KW-0472">Membrane</keyword>
<dbReference type="eggNOG" id="ENOG502ZW8G">
    <property type="taxonomic scope" value="Bacteria"/>
</dbReference>
<protein>
    <submittedName>
        <fullName evidence="2">Uncharacterized protein</fullName>
    </submittedName>
</protein>
<keyword evidence="1" id="KW-0812">Transmembrane</keyword>
<sequence length="448" mass="50873">MIKNIQQEKGWIWIIPIALIFNMAMSMQTWTAIGVAFTCFYIYRVISNMGHKIPIIDLMTTLAALQWIIGPYIDYHNTVSHYKYHMYVPEAQYMAYAVPAIIMFRIGTLFFKDESDLNDIGNKVLSLLKSHPRLPYILVIAGLVIPYFNTFIPPSLRFVFFLLANIKYVGAIYLLFAPSANRWIIFAVVMSLTAIASIASGMFHDLLLWAMLTFTFVARELKLSIGSKIIIALMGMFLAITIQSVKHEYRTYLNNGYGGNKISLFIGMATEQWSSGRIVNPSSDEDMNARLNQGWIISAVMNNVPLKEPFAAGATISEGIEASLLPRFLAPNKKKAGGQENFKRFTGLPLGESTSMGISLAGEGYANYGRWGGIFFMFCWGLFIGWFWKKLNQWSNFYPTLLIWSPILFLQVIKAETEFVVVLNHLVKSSVLVFGLLWFVRRQWGVRI</sequence>
<dbReference type="RefSeq" id="WP_027471802.1">
    <property type="nucleotide sequence ID" value="NZ_BAMD01000061.1"/>
</dbReference>
<dbReference type="AlphaFoldDB" id="W7YR57"/>
<feature type="transmembrane region" description="Helical" evidence="1">
    <location>
        <begin position="419"/>
        <end position="440"/>
    </location>
</feature>
<feature type="transmembrane region" description="Helical" evidence="1">
    <location>
        <begin position="12"/>
        <end position="43"/>
    </location>
</feature>
<dbReference type="OrthoDB" id="966190at2"/>
<name>W7YR57_9BACT</name>
<feature type="transmembrane region" description="Helical" evidence="1">
    <location>
        <begin position="183"/>
        <end position="203"/>
    </location>
</feature>
<keyword evidence="1" id="KW-1133">Transmembrane helix</keyword>
<organism evidence="2 3">
    <name type="scientific">Saccharicrinis fermentans DSM 9555 = JCM 21142</name>
    <dbReference type="NCBI Taxonomy" id="869213"/>
    <lineage>
        <taxon>Bacteria</taxon>
        <taxon>Pseudomonadati</taxon>
        <taxon>Bacteroidota</taxon>
        <taxon>Bacteroidia</taxon>
        <taxon>Marinilabiliales</taxon>
        <taxon>Marinilabiliaceae</taxon>
        <taxon>Saccharicrinis</taxon>
    </lineage>
</organism>
<feature type="transmembrane region" description="Helical" evidence="1">
    <location>
        <begin position="395"/>
        <end position="413"/>
    </location>
</feature>
<feature type="transmembrane region" description="Helical" evidence="1">
    <location>
        <begin position="133"/>
        <end position="152"/>
    </location>
</feature>
<dbReference type="STRING" id="869213.GCA_000517085_02144"/>
<feature type="transmembrane region" description="Helical" evidence="1">
    <location>
        <begin position="158"/>
        <end position="176"/>
    </location>
</feature>
<feature type="transmembrane region" description="Helical" evidence="1">
    <location>
        <begin position="368"/>
        <end position="388"/>
    </location>
</feature>
<feature type="transmembrane region" description="Helical" evidence="1">
    <location>
        <begin position="93"/>
        <end position="112"/>
    </location>
</feature>
<gene>
    <name evidence="2" type="ORF">JCM21142_93647</name>
</gene>
<evidence type="ECO:0000313" key="2">
    <source>
        <dbReference type="EMBL" id="GAF04924.1"/>
    </source>
</evidence>
<evidence type="ECO:0000256" key="1">
    <source>
        <dbReference type="SAM" id="Phobius"/>
    </source>
</evidence>
<dbReference type="EMBL" id="BAMD01000061">
    <property type="protein sequence ID" value="GAF04924.1"/>
    <property type="molecule type" value="Genomic_DNA"/>
</dbReference>
<evidence type="ECO:0000313" key="3">
    <source>
        <dbReference type="Proteomes" id="UP000019402"/>
    </source>
</evidence>
<feature type="transmembrane region" description="Helical" evidence="1">
    <location>
        <begin position="55"/>
        <end position="73"/>
    </location>
</feature>
<accession>W7YR57</accession>
<feature type="transmembrane region" description="Helical" evidence="1">
    <location>
        <begin position="223"/>
        <end position="242"/>
    </location>
</feature>
<comment type="caution">
    <text evidence="2">The sequence shown here is derived from an EMBL/GenBank/DDBJ whole genome shotgun (WGS) entry which is preliminary data.</text>
</comment>
<keyword evidence="3" id="KW-1185">Reference proteome</keyword>
<reference evidence="2 3" key="1">
    <citation type="journal article" date="2014" name="Genome Announc.">
        <title>Draft Genome Sequence of Cytophaga fermentans JCM 21142T, a Facultative Anaerobe Isolated from Marine Mud.</title>
        <authorList>
            <person name="Starns D."/>
            <person name="Oshima K."/>
            <person name="Suda W."/>
            <person name="Iino T."/>
            <person name="Yuki M."/>
            <person name="Inoue J."/>
            <person name="Kitamura K."/>
            <person name="Iida T."/>
            <person name="Darby A."/>
            <person name="Hattori M."/>
            <person name="Ohkuma M."/>
        </authorList>
    </citation>
    <scope>NUCLEOTIDE SEQUENCE [LARGE SCALE GENOMIC DNA]</scope>
    <source>
        <strain evidence="2 3">JCM 21142</strain>
    </source>
</reference>